<evidence type="ECO:0000313" key="5">
    <source>
        <dbReference type="Proteomes" id="UP000515312"/>
    </source>
</evidence>
<dbReference type="InterPro" id="IPR007055">
    <property type="entry name" value="BON_dom"/>
</dbReference>
<evidence type="ECO:0000259" key="3">
    <source>
        <dbReference type="PROSITE" id="PS50914"/>
    </source>
</evidence>
<feature type="domain" description="BON" evidence="3">
    <location>
        <begin position="43"/>
        <end position="111"/>
    </location>
</feature>
<dbReference type="PANTHER" id="PTHR34606">
    <property type="entry name" value="BON DOMAIN-CONTAINING PROTEIN"/>
    <property type="match status" value="1"/>
</dbReference>
<organism evidence="4 5">
    <name type="scientific">Alloacidobacterium dinghuense</name>
    <dbReference type="NCBI Taxonomy" id="2763107"/>
    <lineage>
        <taxon>Bacteria</taxon>
        <taxon>Pseudomonadati</taxon>
        <taxon>Acidobacteriota</taxon>
        <taxon>Terriglobia</taxon>
        <taxon>Terriglobales</taxon>
        <taxon>Acidobacteriaceae</taxon>
        <taxon>Alloacidobacterium</taxon>
    </lineage>
</organism>
<dbReference type="InterPro" id="IPR014004">
    <property type="entry name" value="Transpt-assoc_nodulatn_dom_bac"/>
</dbReference>
<keyword evidence="2" id="KW-0732">Signal</keyword>
<proteinExistence type="predicted"/>
<dbReference type="Proteomes" id="UP000515312">
    <property type="component" value="Chromosome"/>
</dbReference>
<reference evidence="4 5" key="1">
    <citation type="submission" date="2020-08" db="EMBL/GenBank/DDBJ databases">
        <title>Edaphobacter telluris sp. nov. and Acidobacterium dinghuensis sp. nov., two acidobacteria isolated from forest soil.</title>
        <authorList>
            <person name="Fu J."/>
            <person name="Qiu L."/>
        </authorList>
    </citation>
    <scope>NUCLEOTIDE SEQUENCE [LARGE SCALE GENOMIC DNA]</scope>
    <source>
        <strain evidence="4">4Y35</strain>
    </source>
</reference>
<dbReference type="AlphaFoldDB" id="A0A7G8BP76"/>
<feature type="chain" id="PRO_5028945676" evidence="2">
    <location>
        <begin position="33"/>
        <end position="418"/>
    </location>
</feature>
<dbReference type="Pfam" id="PF04972">
    <property type="entry name" value="BON"/>
    <property type="match status" value="1"/>
</dbReference>
<evidence type="ECO:0000313" key="4">
    <source>
        <dbReference type="EMBL" id="QNI34346.1"/>
    </source>
</evidence>
<accession>A0A7G8BP76</accession>
<dbReference type="Gene3D" id="3.30.1340.30">
    <property type="match status" value="1"/>
</dbReference>
<feature type="signal peptide" evidence="2">
    <location>
        <begin position="1"/>
        <end position="32"/>
    </location>
</feature>
<name>A0A7G8BP76_9BACT</name>
<feature type="region of interest" description="Disordered" evidence="1">
    <location>
        <begin position="108"/>
        <end position="202"/>
    </location>
</feature>
<dbReference type="InterPro" id="IPR051686">
    <property type="entry name" value="Lipoprotein_DolP"/>
</dbReference>
<dbReference type="KEGG" id="adin:H7849_10875"/>
<evidence type="ECO:0000256" key="1">
    <source>
        <dbReference type="SAM" id="MobiDB-lite"/>
    </source>
</evidence>
<dbReference type="PROSITE" id="PS50914">
    <property type="entry name" value="BON"/>
    <property type="match status" value="1"/>
</dbReference>
<keyword evidence="5" id="KW-1185">Reference proteome</keyword>
<feature type="compositionally biased region" description="Low complexity" evidence="1">
    <location>
        <begin position="150"/>
        <end position="197"/>
    </location>
</feature>
<sequence length="418" mass="43898">MMNSLTGTKRFAMTAVLAATIGSPLYVFDAFAAPQKPSAATRMDADVETDVITALAHSPQLQGQQITAATIQGDVTLSGTVSDAATKQLAEQIAAGVSGVRSVQNNLTVSNTPVQPPAQPSDQQSEQVPPPPPYDQGVANPDQAENQQNYPSPAQQQAPGYPQQPNYPQQQPGYPQQQPGYPQQQQQPVYQQPSGPVTIPSGTLLNVRTSELLDSRKTQVGTMFQATVADDIYQGNALAIPRGAVLTGQVTGVKKPGDLTGKPGLQLQLTALNLGGQSYPLTTETWTGEGPGKGGYSTANTAGGAALGAMIGAIAGGGVGAAVGAVAGGTTGLAASAATKGPQVVIPPEAVLSFHLATPVTVTPVSYQEAQRLQASVTPQQPRLVRRPVYAYPYPYPYYGYPYPYPYYYRPGYYYYPR</sequence>
<dbReference type="SMART" id="SM00749">
    <property type="entry name" value="BON"/>
    <property type="match status" value="1"/>
</dbReference>
<dbReference type="EMBL" id="CP060394">
    <property type="protein sequence ID" value="QNI34346.1"/>
    <property type="molecule type" value="Genomic_DNA"/>
</dbReference>
<dbReference type="PANTHER" id="PTHR34606:SF15">
    <property type="entry name" value="BON DOMAIN-CONTAINING PROTEIN"/>
    <property type="match status" value="1"/>
</dbReference>
<evidence type="ECO:0000256" key="2">
    <source>
        <dbReference type="SAM" id="SignalP"/>
    </source>
</evidence>
<gene>
    <name evidence="4" type="ORF">H7849_10875</name>
</gene>
<protein>
    <submittedName>
        <fullName evidence="4">BON domain-containing protein</fullName>
    </submittedName>
</protein>
<dbReference type="RefSeq" id="WP_186746446.1">
    <property type="nucleotide sequence ID" value="NZ_CP060394.1"/>
</dbReference>